<feature type="region of interest" description="Disordered" evidence="1">
    <location>
        <begin position="58"/>
        <end position="83"/>
    </location>
</feature>
<keyword evidence="2" id="KW-1133">Transmembrane helix</keyword>
<dbReference type="EMBL" id="BOOH01000069">
    <property type="protein sequence ID" value="GIH81126.1"/>
    <property type="molecule type" value="Genomic_DNA"/>
</dbReference>
<proteinExistence type="predicted"/>
<feature type="compositionally biased region" description="Basic and acidic residues" evidence="1">
    <location>
        <begin position="58"/>
        <end position="71"/>
    </location>
</feature>
<comment type="caution">
    <text evidence="3">The sequence shown here is derived from an EMBL/GenBank/DDBJ whole genome shotgun (WGS) entry which is preliminary data.</text>
</comment>
<evidence type="ECO:0000256" key="1">
    <source>
        <dbReference type="SAM" id="MobiDB-lite"/>
    </source>
</evidence>
<keyword evidence="2" id="KW-0472">Membrane</keyword>
<keyword evidence="4" id="KW-1185">Reference proteome</keyword>
<dbReference type="RefSeq" id="WP_203895530.1">
    <property type="nucleotide sequence ID" value="NZ_BOOH01000069.1"/>
</dbReference>
<accession>A0A8J3RVZ2</accession>
<organism evidence="3 4">
    <name type="scientific">Planobispora longispora</name>
    <dbReference type="NCBI Taxonomy" id="28887"/>
    <lineage>
        <taxon>Bacteria</taxon>
        <taxon>Bacillati</taxon>
        <taxon>Actinomycetota</taxon>
        <taxon>Actinomycetes</taxon>
        <taxon>Streptosporangiales</taxon>
        <taxon>Streptosporangiaceae</taxon>
        <taxon>Planobispora</taxon>
    </lineage>
</organism>
<sequence length="83" mass="9337">MSWLGDLSMWLGGVLSWLFSMAVLFVVIYGAIRLALVHDRRHRARETADAELKKRVAAERAAQKRETEERAARRRTAAEAGGV</sequence>
<gene>
    <name evidence="3" type="ORF">Plo01_75550</name>
</gene>
<feature type="transmembrane region" description="Helical" evidence="2">
    <location>
        <begin position="14"/>
        <end position="36"/>
    </location>
</feature>
<evidence type="ECO:0000313" key="3">
    <source>
        <dbReference type="EMBL" id="GIH81126.1"/>
    </source>
</evidence>
<name>A0A8J3RVZ2_9ACTN</name>
<dbReference type="Proteomes" id="UP000616724">
    <property type="component" value="Unassembled WGS sequence"/>
</dbReference>
<protein>
    <submittedName>
        <fullName evidence="3">Uncharacterized protein</fullName>
    </submittedName>
</protein>
<evidence type="ECO:0000313" key="4">
    <source>
        <dbReference type="Proteomes" id="UP000616724"/>
    </source>
</evidence>
<keyword evidence="2" id="KW-0812">Transmembrane</keyword>
<dbReference type="AlphaFoldDB" id="A0A8J3RVZ2"/>
<reference evidence="3 4" key="1">
    <citation type="submission" date="2021-01" db="EMBL/GenBank/DDBJ databases">
        <title>Whole genome shotgun sequence of Planobispora longispora NBRC 13918.</title>
        <authorList>
            <person name="Komaki H."/>
            <person name="Tamura T."/>
        </authorList>
    </citation>
    <scope>NUCLEOTIDE SEQUENCE [LARGE SCALE GENOMIC DNA]</scope>
    <source>
        <strain evidence="3 4">NBRC 13918</strain>
    </source>
</reference>
<evidence type="ECO:0000256" key="2">
    <source>
        <dbReference type="SAM" id="Phobius"/>
    </source>
</evidence>